<organism evidence="1">
    <name type="scientific">Bifidobacterium dentium</name>
    <dbReference type="NCBI Taxonomy" id="1689"/>
    <lineage>
        <taxon>Bacteria</taxon>
        <taxon>Bacillati</taxon>
        <taxon>Actinomycetota</taxon>
        <taxon>Actinomycetes</taxon>
        <taxon>Bifidobacteriales</taxon>
        <taxon>Bifidobacteriaceae</taxon>
        <taxon>Bifidobacterium</taxon>
    </lineage>
</organism>
<proteinExistence type="predicted"/>
<evidence type="ECO:0000313" key="1">
    <source>
        <dbReference type="EMBL" id="VYS89323.1"/>
    </source>
</evidence>
<sequence length="45" mass="5281">MTITLQCRSAAKNMKRIAAERHCRIAKCRFVRTTTMFPARNDILR</sequence>
<gene>
    <name evidence="1" type="ORF">BDLFYP24_01370</name>
</gene>
<reference evidence="1" key="1">
    <citation type="submission" date="2019-11" db="EMBL/GenBank/DDBJ databases">
        <authorList>
            <person name="Feng L."/>
        </authorList>
    </citation>
    <scope>NUCLEOTIDE SEQUENCE</scope>
    <source>
        <strain evidence="1">BdentiumLFYP24</strain>
    </source>
</reference>
<dbReference type="EMBL" id="CACRSP010000003">
    <property type="protein sequence ID" value="VYS89323.1"/>
    <property type="molecule type" value="Genomic_DNA"/>
</dbReference>
<accession>A0A6N2S6L3</accession>
<name>A0A6N2S6L3_9BIFI</name>
<dbReference type="AlphaFoldDB" id="A0A6N2S6L3"/>
<protein>
    <submittedName>
        <fullName evidence="1">Uncharacterized protein</fullName>
    </submittedName>
</protein>